<dbReference type="Proteomes" id="UP000183417">
    <property type="component" value="Unassembled WGS sequence"/>
</dbReference>
<feature type="active site" description="Proton donor" evidence="4">
    <location>
        <position position="47"/>
    </location>
</feature>
<dbReference type="Gene3D" id="3.20.20.100">
    <property type="entry name" value="NADP-dependent oxidoreductase domain"/>
    <property type="match status" value="1"/>
</dbReference>
<proteinExistence type="inferred from homology"/>
<dbReference type="PIRSF" id="PIRSF000097">
    <property type="entry name" value="AKR"/>
    <property type="match status" value="1"/>
</dbReference>
<dbReference type="PANTHER" id="PTHR43827:SF3">
    <property type="entry name" value="NADP-DEPENDENT OXIDOREDUCTASE DOMAIN-CONTAINING PROTEIN"/>
    <property type="match status" value="1"/>
</dbReference>
<feature type="binding site" evidence="5">
    <location>
        <position position="105"/>
    </location>
    <ligand>
        <name>substrate</name>
    </ligand>
</feature>
<evidence type="ECO:0000259" key="7">
    <source>
        <dbReference type="Pfam" id="PF00248"/>
    </source>
</evidence>
<accession>A0A1H3F3I1</accession>
<evidence type="ECO:0000256" key="1">
    <source>
        <dbReference type="ARBA" id="ARBA00007905"/>
    </source>
</evidence>
<dbReference type="PROSITE" id="PS00798">
    <property type="entry name" value="ALDOKETO_REDUCTASE_1"/>
    <property type="match status" value="1"/>
</dbReference>
<dbReference type="InterPro" id="IPR036812">
    <property type="entry name" value="NAD(P)_OxRdtase_dom_sf"/>
</dbReference>
<dbReference type="AlphaFoldDB" id="A0A1H3F3I1"/>
<dbReference type="PROSITE" id="PS00062">
    <property type="entry name" value="ALDOKETO_REDUCTASE_2"/>
    <property type="match status" value="1"/>
</dbReference>
<evidence type="ECO:0000313" key="9">
    <source>
        <dbReference type="Proteomes" id="UP000183417"/>
    </source>
</evidence>
<dbReference type="RefSeq" id="WP_074920861.1">
    <property type="nucleotide sequence ID" value="NZ_CP141274.1"/>
</dbReference>
<dbReference type="GO" id="GO:1990002">
    <property type="term" value="F:methylglyoxal reductase (NADPH) (acetol producing) activity"/>
    <property type="evidence" value="ECO:0007669"/>
    <property type="project" value="TreeGrafter"/>
</dbReference>
<keyword evidence="2" id="KW-0521">NADP</keyword>
<evidence type="ECO:0000256" key="4">
    <source>
        <dbReference type="PIRSR" id="PIRSR000097-1"/>
    </source>
</evidence>
<comment type="similarity">
    <text evidence="1">Belongs to the aldo/keto reductase family.</text>
</comment>
<dbReference type="NCBIfam" id="NF008377">
    <property type="entry name" value="PRK11172.1"/>
    <property type="match status" value="1"/>
</dbReference>
<dbReference type="PRINTS" id="PR00069">
    <property type="entry name" value="ALDKETRDTASE"/>
</dbReference>
<dbReference type="SUPFAM" id="SSF51430">
    <property type="entry name" value="NAD(P)-linked oxidoreductase"/>
    <property type="match status" value="1"/>
</dbReference>
<protein>
    <submittedName>
        <fullName evidence="8">2,5-diketo-D-gluconate reductase B</fullName>
    </submittedName>
</protein>
<keyword evidence="3" id="KW-0560">Oxidoreductase</keyword>
<dbReference type="CDD" id="cd19139">
    <property type="entry name" value="AKR_AKR3F2"/>
    <property type="match status" value="1"/>
</dbReference>
<dbReference type="InterPro" id="IPR018170">
    <property type="entry name" value="Aldo/ket_reductase_CS"/>
</dbReference>
<organism evidence="8 9">
    <name type="scientific">Delftia lacustris</name>
    <dbReference type="NCBI Taxonomy" id="558537"/>
    <lineage>
        <taxon>Bacteria</taxon>
        <taxon>Pseudomonadati</taxon>
        <taxon>Pseudomonadota</taxon>
        <taxon>Betaproteobacteria</taxon>
        <taxon>Burkholderiales</taxon>
        <taxon>Comamonadaceae</taxon>
        <taxon>Delftia</taxon>
    </lineage>
</organism>
<dbReference type="EMBL" id="FNPE01000001">
    <property type="protein sequence ID" value="SDX85440.1"/>
    <property type="molecule type" value="Genomic_DNA"/>
</dbReference>
<reference evidence="8 9" key="1">
    <citation type="submission" date="2016-10" db="EMBL/GenBank/DDBJ databases">
        <authorList>
            <person name="de Groot N.N."/>
        </authorList>
    </citation>
    <scope>NUCLEOTIDE SEQUENCE [LARGE SCALE GENOMIC DNA]</scope>
    <source>
        <strain evidence="8 9">LMG 24775</strain>
    </source>
</reference>
<dbReference type="PANTHER" id="PTHR43827">
    <property type="entry name" value="2,5-DIKETO-D-GLUCONIC ACID REDUCTASE"/>
    <property type="match status" value="1"/>
</dbReference>
<sequence length="273" mass="29240">MTSTASLASVVPAFGLGTFRLKDEVVRHSVGQALEVGYRAIDTAQIYGNEADVGAAIAASAVPRDQLFLTTKIWTENLSADALIPSLERSLEALRTDHVELTLIHWPSRSVPLEDSLGALMRAREQGLTRHIGVSNFNIALLQQSIAAVGATNIATNQIELSPYLQNRAVTDFARQQAIHTTSYMTLGYGKLLADPVLADIAAARGATPAQVALAWAMAMGYAVIPSSTRRAHLQANLDSCQLVLGAEDMQRIAALERGDRQVSPDGLAPAWD</sequence>
<evidence type="ECO:0000256" key="2">
    <source>
        <dbReference type="ARBA" id="ARBA00022857"/>
    </source>
</evidence>
<feature type="domain" description="NADP-dependent oxidoreductase" evidence="7">
    <location>
        <begin position="16"/>
        <end position="256"/>
    </location>
</feature>
<dbReference type="GeneID" id="94695287"/>
<evidence type="ECO:0000313" key="8">
    <source>
        <dbReference type="EMBL" id="SDX85440.1"/>
    </source>
</evidence>
<dbReference type="InterPro" id="IPR023210">
    <property type="entry name" value="NADP_OxRdtase_dom"/>
</dbReference>
<dbReference type="Pfam" id="PF00248">
    <property type="entry name" value="Aldo_ket_red"/>
    <property type="match status" value="1"/>
</dbReference>
<evidence type="ECO:0000256" key="3">
    <source>
        <dbReference type="ARBA" id="ARBA00023002"/>
    </source>
</evidence>
<gene>
    <name evidence="8" type="ORF">SAMN05421547_101478</name>
</gene>
<evidence type="ECO:0000256" key="6">
    <source>
        <dbReference type="PIRSR" id="PIRSR000097-3"/>
    </source>
</evidence>
<dbReference type="GO" id="GO:0051596">
    <property type="term" value="P:methylglyoxal catabolic process"/>
    <property type="evidence" value="ECO:0007669"/>
    <property type="project" value="TreeGrafter"/>
</dbReference>
<dbReference type="InterPro" id="IPR020471">
    <property type="entry name" value="AKR"/>
</dbReference>
<evidence type="ECO:0000256" key="5">
    <source>
        <dbReference type="PIRSR" id="PIRSR000097-2"/>
    </source>
</evidence>
<feature type="site" description="Lowers pKa of active site Tyr" evidence="6">
    <location>
        <position position="72"/>
    </location>
</feature>
<name>A0A1H3F3I1_9BURK</name>